<sequence length="173" mass="19455">MKQKLNDTRAQLNKRLAPAITWYQEREPREQRILQLLAVLFAVAVIYWLIWQPSWNARQDARQRYLSNQQTLAWIQANADAVRAARGGGRNTAQLGSNWVSEVSRSAQNYGLTLRGFTPNGTDSVRVQLENQEASALLLWLQSLEEQGLTLATLEMSAGDKSGTASLRATLTR</sequence>
<evidence type="ECO:0000256" key="9">
    <source>
        <dbReference type="ARBA" id="ARBA00023136"/>
    </source>
</evidence>
<organism evidence="12 13">
    <name type="scientific">Alloalcanivorax marinus</name>
    <dbReference type="NCBI Taxonomy" id="1177169"/>
    <lineage>
        <taxon>Bacteria</taxon>
        <taxon>Pseudomonadati</taxon>
        <taxon>Pseudomonadota</taxon>
        <taxon>Gammaproteobacteria</taxon>
        <taxon>Oceanospirillales</taxon>
        <taxon>Alcanivoracaceae</taxon>
        <taxon>Alloalcanivorax</taxon>
    </lineage>
</organism>
<feature type="transmembrane region" description="Helical" evidence="11">
    <location>
        <begin position="33"/>
        <end position="51"/>
    </location>
</feature>
<reference evidence="12" key="1">
    <citation type="submission" date="2021-10" db="EMBL/GenBank/DDBJ databases">
        <title>The diversity and Nitrogen Metabolism of Culturable Nitrate-Utilizing Bacteria Within the Oxygen Minimum Zone of the Changjiang (Yangtze River)Estuary.</title>
        <authorList>
            <person name="Zhang D."/>
            <person name="Zheng J."/>
            <person name="Liu S."/>
            <person name="He W."/>
        </authorList>
    </citation>
    <scope>NUCLEOTIDE SEQUENCE</scope>
    <source>
        <strain evidence="12">FXH-223</strain>
    </source>
</reference>
<keyword evidence="13" id="KW-1185">Reference proteome</keyword>
<evidence type="ECO:0000256" key="5">
    <source>
        <dbReference type="ARBA" id="ARBA00022519"/>
    </source>
</evidence>
<comment type="caution">
    <text evidence="12">The sequence shown here is derived from an EMBL/GenBank/DDBJ whole genome shotgun (WGS) entry which is preliminary data.</text>
</comment>
<comment type="subcellular location">
    <subcellularLocation>
        <location evidence="1">Cell inner membrane</location>
        <topology evidence="1">Single-pass membrane protein</topology>
    </subcellularLocation>
</comment>
<dbReference type="Gene3D" id="3.30.1360.100">
    <property type="entry name" value="General secretion pathway protein M, EpsM"/>
    <property type="match status" value="1"/>
</dbReference>
<evidence type="ECO:0000256" key="2">
    <source>
        <dbReference type="ARBA" id="ARBA00010637"/>
    </source>
</evidence>
<proteinExistence type="inferred from homology"/>
<evidence type="ECO:0000256" key="8">
    <source>
        <dbReference type="ARBA" id="ARBA00022989"/>
    </source>
</evidence>
<gene>
    <name evidence="12" type="ORF">LL252_17285</name>
</gene>
<dbReference type="EMBL" id="JAJGNA010000034">
    <property type="protein sequence ID" value="MCC4310324.1"/>
    <property type="molecule type" value="Genomic_DNA"/>
</dbReference>
<evidence type="ECO:0000313" key="12">
    <source>
        <dbReference type="EMBL" id="MCC4310324.1"/>
    </source>
</evidence>
<dbReference type="GO" id="GO:0005886">
    <property type="term" value="C:plasma membrane"/>
    <property type="evidence" value="ECO:0007669"/>
    <property type="project" value="UniProtKB-SubCell"/>
</dbReference>
<keyword evidence="6 11" id="KW-0812">Transmembrane</keyword>
<evidence type="ECO:0000256" key="6">
    <source>
        <dbReference type="ARBA" id="ARBA00022692"/>
    </source>
</evidence>
<comment type="similarity">
    <text evidence="2 10">Belongs to the GSP M family.</text>
</comment>
<keyword evidence="9 10" id="KW-0472">Membrane</keyword>
<dbReference type="Pfam" id="PF04612">
    <property type="entry name" value="T2SSM"/>
    <property type="match status" value="1"/>
</dbReference>
<evidence type="ECO:0000256" key="10">
    <source>
        <dbReference type="PIRNR" id="PIRNR006291"/>
    </source>
</evidence>
<dbReference type="RefSeq" id="WP_204431352.1">
    <property type="nucleotide sequence ID" value="NZ_JADDOL010000025.1"/>
</dbReference>
<evidence type="ECO:0000313" key="13">
    <source>
        <dbReference type="Proteomes" id="UP001108027"/>
    </source>
</evidence>
<evidence type="ECO:0000256" key="3">
    <source>
        <dbReference type="ARBA" id="ARBA00022448"/>
    </source>
</evidence>
<keyword evidence="5 10" id="KW-0997">Cell inner membrane</keyword>
<evidence type="ECO:0000256" key="4">
    <source>
        <dbReference type="ARBA" id="ARBA00022475"/>
    </source>
</evidence>
<accession>A0A9Q3URK4</accession>
<evidence type="ECO:0000256" key="11">
    <source>
        <dbReference type="SAM" id="Phobius"/>
    </source>
</evidence>
<keyword evidence="7 10" id="KW-0653">Protein transport</keyword>
<dbReference type="SUPFAM" id="SSF103054">
    <property type="entry name" value="General secretion pathway protein M, EpsM"/>
    <property type="match status" value="1"/>
</dbReference>
<protein>
    <recommendedName>
        <fullName evidence="10">Type II secretion system protein M</fullName>
        <shortName evidence="10">T2SS protein M</shortName>
    </recommendedName>
    <alternativeName>
        <fullName evidence="10">General secretion pathway protein M</fullName>
    </alternativeName>
</protein>
<evidence type="ECO:0000256" key="7">
    <source>
        <dbReference type="ARBA" id="ARBA00022927"/>
    </source>
</evidence>
<dbReference type="GO" id="GO:0015627">
    <property type="term" value="C:type II protein secretion system complex"/>
    <property type="evidence" value="ECO:0007669"/>
    <property type="project" value="InterPro"/>
</dbReference>
<evidence type="ECO:0000256" key="1">
    <source>
        <dbReference type="ARBA" id="ARBA00004377"/>
    </source>
</evidence>
<dbReference type="InterPro" id="IPR007690">
    <property type="entry name" value="T2SS_GspM"/>
</dbReference>
<keyword evidence="4 10" id="KW-1003">Cell membrane</keyword>
<comment type="function">
    <text evidence="10">Inner membrane component of the type II secretion system required for the energy-dependent secretion of extracellular factors such as proteases and toxins from the periplasm.</text>
</comment>
<dbReference type="GO" id="GO:0015628">
    <property type="term" value="P:protein secretion by the type II secretion system"/>
    <property type="evidence" value="ECO:0007669"/>
    <property type="project" value="InterPro"/>
</dbReference>
<dbReference type="AlphaFoldDB" id="A0A9Q3URK4"/>
<dbReference type="PIRSF" id="PIRSF006291">
    <property type="entry name" value="GspM"/>
    <property type="match status" value="1"/>
</dbReference>
<keyword evidence="3 10" id="KW-0813">Transport</keyword>
<keyword evidence="8 11" id="KW-1133">Transmembrane helix</keyword>
<dbReference type="Proteomes" id="UP001108027">
    <property type="component" value="Unassembled WGS sequence"/>
</dbReference>
<name>A0A9Q3URK4_9GAMM</name>
<dbReference type="InterPro" id="IPR023229">
    <property type="entry name" value="T2SS_M_periplasmic_sf"/>
</dbReference>